<dbReference type="InterPro" id="IPR021133">
    <property type="entry name" value="HEAT_type_2"/>
</dbReference>
<protein>
    <recommendedName>
        <fullName evidence="4">HEAT repeat domain-containing protein</fullName>
    </recommendedName>
</protein>
<sequence>MQDRTPLTLVELPRSTTEIREARWRRRAFFKIARILSSALSEERATEAENQPPAKLPLSHTIPEGIRLVNRTPFIFAFSLLVAVSCLVPVQAATLEQSIQALGASEDATRVAAMNHLGSLGSEAAPAVDQLVGLLKDKSPEIRAHAAHALGQIGVSNDETLEGLVELTGSNEPMVRREAVSALFALHPSHQKLLPIFTKMLGDSDPAVRLRLMNAITESGKAAVPGLISALQNEKSALWACLILRQLGPEAADAAPALAKLVADGKGIVRREALLALASMPKAASAYQESIATCLEDSTLVVPATYALGRIGNMPNDVEAKVKANVESKDPMVATMSAWALAFTHPDDEALKKDAIHRLATGIGSSNPIVRAMSSQGLISLQAEPETLKAELQDPLNEAGEPVVSNAVGLLSTMGPAAIDYLLQALKYPSTRYDAIVIIGNLGEKGEPATDALIELIDDDNPRIANEAIVSLGKIGPAAKSATTRLTKSLQEGQGVIAHNSAMALGRIGPAAAAAKSTLLSVMKSESDPALQLTCAWALLQIDPDSETTKQAVLPVLNAAKASKNQVMQKAATEMLGSLNGAK</sequence>
<proteinExistence type="predicted"/>
<dbReference type="Pfam" id="PF13646">
    <property type="entry name" value="HEAT_2"/>
    <property type="match status" value="3"/>
</dbReference>
<comment type="function">
    <text evidence="1">Catalyzes the hydroxylation of the N(6)-(4-aminobutyl)-L-lysine intermediate produced by deoxyhypusine synthase/DHPS on a critical lysine of the eukaryotic translation initiation factor 5A/eIF-5A. This is the second step of the post-translational modification of that lysine into an unusual amino acid residue named hypusine. Hypusination is unique to mature eIF-5A factor and is essential for its function.</text>
</comment>
<dbReference type="Proteomes" id="UP000253562">
    <property type="component" value="Unassembled WGS sequence"/>
</dbReference>
<organism evidence="2 3">
    <name type="scientific">Bremerella cremea</name>
    <dbReference type="NCBI Taxonomy" id="1031537"/>
    <lineage>
        <taxon>Bacteria</taxon>
        <taxon>Pseudomonadati</taxon>
        <taxon>Planctomycetota</taxon>
        <taxon>Planctomycetia</taxon>
        <taxon>Pirellulales</taxon>
        <taxon>Pirellulaceae</taxon>
        <taxon>Bremerella</taxon>
    </lineage>
</organism>
<accession>A0A368KRR0</accession>
<reference evidence="2 3" key="1">
    <citation type="submission" date="2018-07" db="EMBL/GenBank/DDBJ databases">
        <title>Comparative genomes isolates from brazilian mangrove.</title>
        <authorList>
            <person name="De Araujo J.E."/>
            <person name="Taketani R.G."/>
            <person name="Silva M.C.P."/>
            <person name="Lourenco M.V."/>
            <person name="Oliveira V.M."/>
            <person name="Andreote F.D."/>
        </authorList>
    </citation>
    <scope>NUCLEOTIDE SEQUENCE [LARGE SCALE GENOMIC DNA]</scope>
    <source>
        <strain evidence="2 3">HEX PRIS-MGV</strain>
    </source>
</reference>
<comment type="caution">
    <text evidence="2">The sequence shown here is derived from an EMBL/GenBank/DDBJ whole genome shotgun (WGS) entry which is preliminary data.</text>
</comment>
<dbReference type="PANTHER" id="PTHR12697:SF5">
    <property type="entry name" value="DEOXYHYPUSINE HYDROXYLASE"/>
    <property type="match status" value="1"/>
</dbReference>
<dbReference type="InterPro" id="IPR004155">
    <property type="entry name" value="PBS_lyase_HEAT"/>
</dbReference>
<dbReference type="SMART" id="SM00567">
    <property type="entry name" value="EZ_HEAT"/>
    <property type="match status" value="8"/>
</dbReference>
<dbReference type="AlphaFoldDB" id="A0A368KRR0"/>
<evidence type="ECO:0000313" key="3">
    <source>
        <dbReference type="Proteomes" id="UP000253562"/>
    </source>
</evidence>
<dbReference type="PROSITE" id="PS50077">
    <property type="entry name" value="HEAT_REPEAT"/>
    <property type="match status" value="1"/>
</dbReference>
<dbReference type="SUPFAM" id="SSF48371">
    <property type="entry name" value="ARM repeat"/>
    <property type="match status" value="1"/>
</dbReference>
<evidence type="ECO:0000313" key="2">
    <source>
        <dbReference type="EMBL" id="RCS44647.1"/>
    </source>
</evidence>
<dbReference type="Gene3D" id="1.25.10.10">
    <property type="entry name" value="Leucine-rich Repeat Variant"/>
    <property type="match status" value="4"/>
</dbReference>
<dbReference type="PANTHER" id="PTHR12697">
    <property type="entry name" value="PBS LYASE HEAT-LIKE PROTEIN"/>
    <property type="match status" value="1"/>
</dbReference>
<dbReference type="GO" id="GO:0019135">
    <property type="term" value="F:deoxyhypusine monooxygenase activity"/>
    <property type="evidence" value="ECO:0007669"/>
    <property type="project" value="TreeGrafter"/>
</dbReference>
<evidence type="ECO:0008006" key="4">
    <source>
        <dbReference type="Google" id="ProtNLM"/>
    </source>
</evidence>
<evidence type="ECO:0000256" key="1">
    <source>
        <dbReference type="ARBA" id="ARBA00045876"/>
    </source>
</evidence>
<dbReference type="InterPro" id="IPR011989">
    <property type="entry name" value="ARM-like"/>
</dbReference>
<name>A0A368KRR0_9BACT</name>
<dbReference type="InterPro" id="IPR016024">
    <property type="entry name" value="ARM-type_fold"/>
</dbReference>
<gene>
    <name evidence="2" type="ORF">DTL42_17140</name>
</gene>
<dbReference type="EMBL" id="QPEX01000034">
    <property type="protein sequence ID" value="RCS44647.1"/>
    <property type="molecule type" value="Genomic_DNA"/>
</dbReference>